<feature type="domain" description="Reverse transcriptase Ty1/copia-type" evidence="1">
    <location>
        <begin position="6"/>
        <end position="90"/>
    </location>
</feature>
<proteinExistence type="predicted"/>
<protein>
    <recommendedName>
        <fullName evidence="1">Reverse transcriptase Ty1/copia-type domain-containing protein</fullName>
    </recommendedName>
</protein>
<reference evidence="2 3" key="1">
    <citation type="journal article" date="2020" name="Mol. Plant">
        <title>The Chromosome-Based Rubber Tree Genome Provides New Insights into Spurge Genome Evolution and Rubber Biosynthesis.</title>
        <authorList>
            <person name="Liu J."/>
            <person name="Shi C."/>
            <person name="Shi C.C."/>
            <person name="Li W."/>
            <person name="Zhang Q.J."/>
            <person name="Zhang Y."/>
            <person name="Li K."/>
            <person name="Lu H.F."/>
            <person name="Shi C."/>
            <person name="Zhu S.T."/>
            <person name="Xiao Z.Y."/>
            <person name="Nan H."/>
            <person name="Yue Y."/>
            <person name="Zhu X.G."/>
            <person name="Wu Y."/>
            <person name="Hong X.N."/>
            <person name="Fan G.Y."/>
            <person name="Tong Y."/>
            <person name="Zhang D."/>
            <person name="Mao C.L."/>
            <person name="Liu Y.L."/>
            <person name="Hao S.J."/>
            <person name="Liu W.Q."/>
            <person name="Lv M.Q."/>
            <person name="Zhang H.B."/>
            <person name="Liu Y."/>
            <person name="Hu-Tang G.R."/>
            <person name="Wang J.P."/>
            <person name="Wang J.H."/>
            <person name="Sun Y.H."/>
            <person name="Ni S.B."/>
            <person name="Chen W.B."/>
            <person name="Zhang X.C."/>
            <person name="Jiao Y.N."/>
            <person name="Eichler E.E."/>
            <person name="Li G.H."/>
            <person name="Liu X."/>
            <person name="Gao L.Z."/>
        </authorList>
    </citation>
    <scope>NUCLEOTIDE SEQUENCE [LARGE SCALE GENOMIC DNA]</scope>
    <source>
        <strain evidence="3">cv. GT1</strain>
        <tissue evidence="2">Leaf</tissue>
    </source>
</reference>
<dbReference type="Pfam" id="PF07727">
    <property type="entry name" value="RVT_2"/>
    <property type="match status" value="1"/>
</dbReference>
<dbReference type="EMBL" id="JAAGAX010000013">
    <property type="protein sequence ID" value="KAF2296263.1"/>
    <property type="molecule type" value="Genomic_DNA"/>
</dbReference>
<accession>A0A6A6L826</accession>
<organism evidence="2 3">
    <name type="scientific">Hevea brasiliensis</name>
    <name type="common">Para rubber tree</name>
    <name type="synonym">Siphonia brasiliensis</name>
    <dbReference type="NCBI Taxonomy" id="3981"/>
    <lineage>
        <taxon>Eukaryota</taxon>
        <taxon>Viridiplantae</taxon>
        <taxon>Streptophyta</taxon>
        <taxon>Embryophyta</taxon>
        <taxon>Tracheophyta</taxon>
        <taxon>Spermatophyta</taxon>
        <taxon>Magnoliopsida</taxon>
        <taxon>eudicotyledons</taxon>
        <taxon>Gunneridae</taxon>
        <taxon>Pentapetalae</taxon>
        <taxon>rosids</taxon>
        <taxon>fabids</taxon>
        <taxon>Malpighiales</taxon>
        <taxon>Euphorbiaceae</taxon>
        <taxon>Crotonoideae</taxon>
        <taxon>Micrandreae</taxon>
        <taxon>Hevea</taxon>
    </lineage>
</organism>
<dbReference type="InterPro" id="IPR043502">
    <property type="entry name" value="DNA/RNA_pol_sf"/>
</dbReference>
<name>A0A6A6L826_HEVBR</name>
<dbReference type="SUPFAM" id="SSF56672">
    <property type="entry name" value="DNA/RNA polymerases"/>
    <property type="match status" value="1"/>
</dbReference>
<evidence type="ECO:0000259" key="1">
    <source>
        <dbReference type="Pfam" id="PF07727"/>
    </source>
</evidence>
<dbReference type="CDD" id="cd09272">
    <property type="entry name" value="RNase_HI_RT_Ty1"/>
    <property type="match status" value="1"/>
</dbReference>
<gene>
    <name evidence="2" type="ORF">GH714_037152</name>
</gene>
<evidence type="ECO:0000313" key="3">
    <source>
        <dbReference type="Proteomes" id="UP000467840"/>
    </source>
</evidence>
<sequence length="310" mass="35045">MKNTKSSLLVILVYVDDNILAGDSTTDIEELKQYLKSQFFLKDLGDLKYFLGLEIAKSSAGTCISPRKYTSELLADTGLTTARPDPTPMKQNLKLDNEDGDLLEDIADFQRLGGRLIYLTVTRPNISFAVQTLSQFMHAPRKPHLEAAFRVVKYLKGRPGQRVFMSAASELKLEAYCDSDWASCPVTRRSSAEAEYRSLADLTCEIIWLQRLNQELGVKVAAPASIHCDNKAAIHVTHNLIFYERTKHMELDCHIVRVKIQKGVIRTEFVPSKEKVADLLTKALSRQQHQHLVSRMGVLNLFKPHLEGMR</sequence>
<dbReference type="PANTHER" id="PTHR11439">
    <property type="entry name" value="GAG-POL-RELATED RETROTRANSPOSON"/>
    <property type="match status" value="1"/>
</dbReference>
<keyword evidence="3" id="KW-1185">Reference proteome</keyword>
<comment type="caution">
    <text evidence="2">The sequence shown here is derived from an EMBL/GenBank/DDBJ whole genome shotgun (WGS) entry which is preliminary data.</text>
</comment>
<evidence type="ECO:0000313" key="2">
    <source>
        <dbReference type="EMBL" id="KAF2296263.1"/>
    </source>
</evidence>
<dbReference type="PANTHER" id="PTHR11439:SF511">
    <property type="match status" value="1"/>
</dbReference>
<dbReference type="InterPro" id="IPR013103">
    <property type="entry name" value="RVT_2"/>
</dbReference>
<dbReference type="AlphaFoldDB" id="A0A6A6L826"/>
<dbReference type="Proteomes" id="UP000467840">
    <property type="component" value="Chromosome 7"/>
</dbReference>